<dbReference type="AlphaFoldDB" id="A0A094J384"/>
<keyword evidence="1" id="KW-0812">Transmembrane</keyword>
<gene>
    <name evidence="2" type="ORF">JS44_02940</name>
</gene>
<keyword evidence="1" id="KW-1133">Transmembrane helix</keyword>
<sequence length="125" mass="14053">MEKTLRFEFIGLTMLACTVIAMANVGAVGRSLVLPPAFYGRVVYRCIIRGACYIAIRDLEKGMASVFQRVLVGLYLIVLSLLLFSHEALFHILSRNGKLVNPSIIQTTWELFWKDVRGENGSFLI</sequence>
<evidence type="ECO:0000256" key="1">
    <source>
        <dbReference type="SAM" id="Phobius"/>
    </source>
</evidence>
<organism evidence="2">
    <name type="scientific">Anoxybacillus flavithermus</name>
    <dbReference type="NCBI Taxonomy" id="33934"/>
    <lineage>
        <taxon>Bacteria</taxon>
        <taxon>Bacillati</taxon>
        <taxon>Bacillota</taxon>
        <taxon>Bacilli</taxon>
        <taxon>Bacillales</taxon>
        <taxon>Anoxybacillaceae</taxon>
        <taxon>Anoxybacillus</taxon>
    </lineage>
</organism>
<reference evidence="2" key="1">
    <citation type="submission" date="2014-08" db="EMBL/GenBank/DDBJ databases">
        <title>Fullgenome sequencing of Anoxybacillus sp.25 isolate from Garga hot-spring Russia.</title>
        <authorList>
            <person name="Rozanov A.S."/>
            <person name="Kotenko A.V."/>
            <person name="Malup T.K."/>
            <person name="Peltek S.E."/>
        </authorList>
    </citation>
    <scope>NUCLEOTIDE SEQUENCE [LARGE SCALE GENOMIC DNA]</scope>
    <source>
        <strain evidence="2">25</strain>
    </source>
</reference>
<name>A0A094J384_9BACL</name>
<proteinExistence type="predicted"/>
<comment type="caution">
    <text evidence="2">The sequence shown here is derived from an EMBL/GenBank/DDBJ whole genome shotgun (WGS) entry which is preliminary data.</text>
</comment>
<evidence type="ECO:0000313" key="2">
    <source>
        <dbReference type="EMBL" id="KFZ32534.1"/>
    </source>
</evidence>
<keyword evidence="1" id="KW-0472">Membrane</keyword>
<feature type="transmembrane region" description="Helical" evidence="1">
    <location>
        <begin position="66"/>
        <end position="85"/>
    </location>
</feature>
<feature type="transmembrane region" description="Helical" evidence="1">
    <location>
        <begin position="7"/>
        <end position="29"/>
    </location>
</feature>
<accession>A0A094J384</accession>
<protein>
    <submittedName>
        <fullName evidence="2">Uncharacterized protein</fullName>
    </submittedName>
</protein>
<dbReference type="EMBL" id="JPZO01000015">
    <property type="protein sequence ID" value="KFZ32534.1"/>
    <property type="molecule type" value="Genomic_DNA"/>
</dbReference>